<gene>
    <name evidence="1" type="ORF">GALL_531010</name>
</gene>
<accession>A0A1J5PP54</accession>
<dbReference type="EMBL" id="MLJW01007409">
    <property type="protein sequence ID" value="OIQ65341.1"/>
    <property type="molecule type" value="Genomic_DNA"/>
</dbReference>
<name>A0A1J5PP54_9ZZZZ</name>
<dbReference type="InterPro" id="IPR038674">
    <property type="entry name" value="CzcE_sf"/>
</dbReference>
<sequence>MNKFSALLVIAGLATAVSAQAAVPTWLYGSAVPDASAGKVVAITPSTDNVNVQWGHSVEFMDHGKSFAYEFDGPSTDPRVNLERLAPAGMINHPVYA</sequence>
<evidence type="ECO:0000313" key="1">
    <source>
        <dbReference type="EMBL" id="OIQ65341.1"/>
    </source>
</evidence>
<dbReference type="AlphaFoldDB" id="A0A1J5PP54"/>
<dbReference type="Pfam" id="PF16986">
    <property type="entry name" value="CzcE"/>
    <property type="match status" value="1"/>
</dbReference>
<proteinExistence type="predicted"/>
<dbReference type="InterPro" id="IPR031560">
    <property type="entry name" value="CzcE"/>
</dbReference>
<dbReference type="Gene3D" id="2.60.40.2280">
    <property type="entry name" value="Heavy-metal resistance protein CzcE"/>
    <property type="match status" value="1"/>
</dbReference>
<organism evidence="1">
    <name type="scientific">mine drainage metagenome</name>
    <dbReference type="NCBI Taxonomy" id="410659"/>
    <lineage>
        <taxon>unclassified sequences</taxon>
        <taxon>metagenomes</taxon>
        <taxon>ecological metagenomes</taxon>
    </lineage>
</organism>
<comment type="caution">
    <text evidence="1">The sequence shown here is derived from an EMBL/GenBank/DDBJ whole genome shotgun (WGS) entry which is preliminary data.</text>
</comment>
<protein>
    <submittedName>
        <fullName evidence="1">Uncharacterized protein</fullName>
    </submittedName>
</protein>
<reference evidence="1" key="1">
    <citation type="submission" date="2016-10" db="EMBL/GenBank/DDBJ databases">
        <title>Sequence of Gallionella enrichment culture.</title>
        <authorList>
            <person name="Poehlein A."/>
            <person name="Muehling M."/>
            <person name="Daniel R."/>
        </authorList>
    </citation>
    <scope>NUCLEOTIDE SEQUENCE</scope>
</reference>